<dbReference type="GO" id="GO:0006281">
    <property type="term" value="P:DNA repair"/>
    <property type="evidence" value="ECO:0007669"/>
    <property type="project" value="UniProtKB-KW"/>
</dbReference>
<reference evidence="9" key="1">
    <citation type="submission" date="2020-12" db="EMBL/GenBank/DDBJ databases">
        <title>GES Beta-lactamases isolated from hospital effluents in Brazil.</title>
        <authorList>
            <person name="Conte D."/>
            <person name="Mesa D."/>
            <person name="Palmeiro J.K."/>
            <person name="Dalla-Costa L.M."/>
        </authorList>
    </citation>
    <scope>NUCLEOTIDE SEQUENCE [LARGE SCALE GENOMIC DNA]</scope>
    <source>
        <strain evidence="9">Aero21</strain>
    </source>
</reference>
<dbReference type="InterPro" id="IPR015927">
    <property type="entry name" value="Peptidase_S24_S26A/B/C"/>
</dbReference>
<evidence type="ECO:0000256" key="5">
    <source>
        <dbReference type="ARBA" id="ARBA00023204"/>
    </source>
</evidence>
<keyword evidence="9" id="KW-0548">Nucleotidyltransferase</keyword>
<dbReference type="InterPro" id="IPR039418">
    <property type="entry name" value="LexA-like"/>
</dbReference>
<dbReference type="AlphaFoldDB" id="A0A7T3X5X0"/>
<evidence type="ECO:0000256" key="4">
    <source>
        <dbReference type="ARBA" id="ARBA00022813"/>
    </source>
</evidence>
<evidence type="ECO:0000256" key="6">
    <source>
        <dbReference type="ARBA" id="ARBA00023236"/>
    </source>
</evidence>
<dbReference type="GO" id="GO:0006355">
    <property type="term" value="P:regulation of DNA-templated transcription"/>
    <property type="evidence" value="ECO:0007669"/>
    <property type="project" value="InterPro"/>
</dbReference>
<name>A0A7T3X5X0_AERCA</name>
<gene>
    <name evidence="9" type="primary">umuD</name>
    <name evidence="9" type="ORF">JC965_09455</name>
</gene>
<dbReference type="InterPro" id="IPR006197">
    <property type="entry name" value="Peptidase_S24_LexA"/>
</dbReference>
<keyword evidence="4 7" id="KW-0068">Autocatalytic cleavage</keyword>
<evidence type="ECO:0000256" key="1">
    <source>
        <dbReference type="ARBA" id="ARBA00007484"/>
    </source>
</evidence>
<dbReference type="PANTHER" id="PTHR33516:SF2">
    <property type="entry name" value="LEXA REPRESSOR-RELATED"/>
    <property type="match status" value="1"/>
</dbReference>
<organism evidence="9">
    <name type="scientific">Aeromonas caviae</name>
    <name type="common">Aeromonas punctata</name>
    <dbReference type="NCBI Taxonomy" id="648"/>
    <lineage>
        <taxon>Bacteria</taxon>
        <taxon>Pseudomonadati</taxon>
        <taxon>Pseudomonadota</taxon>
        <taxon>Gammaproteobacteria</taxon>
        <taxon>Aeromonadales</taxon>
        <taxon>Aeromonadaceae</taxon>
        <taxon>Aeromonas</taxon>
    </lineage>
</organism>
<sequence>MKLLTPDPSPAEVTIPLFLHRACCGFPSPASDYLEGKLDLNPHCAPHPAATFYLRAEGESMTGVGIFPGDLLVVDKSLIPRHSDVVIALLDGGFMVKTLQLKPRLRLRLLPANPAFAPIDPCMSLSLELFGVVTHVIGNPRQRDGHSAR</sequence>
<feature type="domain" description="Peptidase S24/S26A/S26B/S26C" evidence="8">
    <location>
        <begin position="17"/>
        <end position="133"/>
    </location>
</feature>
<dbReference type="InterPro" id="IPR036286">
    <property type="entry name" value="LexA/Signal_pep-like_sf"/>
</dbReference>
<dbReference type="InterPro" id="IPR050077">
    <property type="entry name" value="LexA_repressor"/>
</dbReference>
<dbReference type="GO" id="GO:0016787">
    <property type="term" value="F:hydrolase activity"/>
    <property type="evidence" value="ECO:0007669"/>
    <property type="project" value="UniProtKB-KW"/>
</dbReference>
<dbReference type="GO" id="GO:0003677">
    <property type="term" value="F:DNA binding"/>
    <property type="evidence" value="ECO:0007669"/>
    <property type="project" value="InterPro"/>
</dbReference>
<dbReference type="PRINTS" id="PR00726">
    <property type="entry name" value="LEXASERPTASE"/>
</dbReference>
<protein>
    <submittedName>
        <fullName evidence="9">Translesion error-prone DNA polymerase V autoproteolytic subunit</fullName>
        <ecNumber evidence="9">2.7.7.7</ecNumber>
    </submittedName>
</protein>
<evidence type="ECO:0000256" key="3">
    <source>
        <dbReference type="ARBA" id="ARBA00022801"/>
    </source>
</evidence>
<dbReference type="PANTHER" id="PTHR33516">
    <property type="entry name" value="LEXA REPRESSOR"/>
    <property type="match status" value="1"/>
</dbReference>
<dbReference type="GO" id="GO:0009432">
    <property type="term" value="P:SOS response"/>
    <property type="evidence" value="ECO:0007669"/>
    <property type="project" value="UniProtKB-KW"/>
</dbReference>
<dbReference type="EC" id="2.7.7.7" evidence="9"/>
<dbReference type="NCBIfam" id="NF007621">
    <property type="entry name" value="PRK10276.1"/>
    <property type="match status" value="1"/>
</dbReference>
<keyword evidence="9" id="KW-0808">Transferase</keyword>
<keyword evidence="2" id="KW-0227">DNA damage</keyword>
<keyword evidence="6" id="KW-0742">SOS response</keyword>
<comment type="similarity">
    <text evidence="1 7">Belongs to the peptidase S24 family.</text>
</comment>
<keyword evidence="5" id="KW-0234">DNA repair</keyword>
<evidence type="ECO:0000259" key="8">
    <source>
        <dbReference type="Pfam" id="PF00717"/>
    </source>
</evidence>
<dbReference type="EMBL" id="CP065937">
    <property type="protein sequence ID" value="QQA62651.1"/>
    <property type="molecule type" value="Genomic_DNA"/>
</dbReference>
<proteinExistence type="inferred from homology"/>
<evidence type="ECO:0000256" key="7">
    <source>
        <dbReference type="RuleBase" id="RU003991"/>
    </source>
</evidence>
<dbReference type="Gene3D" id="2.10.109.10">
    <property type="entry name" value="Umud Fragment, subunit A"/>
    <property type="match status" value="1"/>
</dbReference>
<dbReference type="GO" id="GO:0003887">
    <property type="term" value="F:DNA-directed DNA polymerase activity"/>
    <property type="evidence" value="ECO:0007669"/>
    <property type="project" value="UniProtKB-EC"/>
</dbReference>
<evidence type="ECO:0000256" key="2">
    <source>
        <dbReference type="ARBA" id="ARBA00022763"/>
    </source>
</evidence>
<keyword evidence="3 7" id="KW-0378">Hydrolase</keyword>
<accession>A0A7T3X5X0</accession>
<dbReference type="CDD" id="cd06529">
    <property type="entry name" value="S24_LexA-like"/>
    <property type="match status" value="1"/>
</dbReference>
<dbReference type="Pfam" id="PF00717">
    <property type="entry name" value="Peptidase_S24"/>
    <property type="match status" value="1"/>
</dbReference>
<evidence type="ECO:0000313" key="9">
    <source>
        <dbReference type="EMBL" id="QQA62651.1"/>
    </source>
</evidence>
<dbReference type="SUPFAM" id="SSF51306">
    <property type="entry name" value="LexA/Signal peptidase"/>
    <property type="match status" value="1"/>
</dbReference>